<organism evidence="1 2">
    <name type="scientific">Romanomermis culicivorax</name>
    <name type="common">Nematode worm</name>
    <dbReference type="NCBI Taxonomy" id="13658"/>
    <lineage>
        <taxon>Eukaryota</taxon>
        <taxon>Metazoa</taxon>
        <taxon>Ecdysozoa</taxon>
        <taxon>Nematoda</taxon>
        <taxon>Enoplea</taxon>
        <taxon>Dorylaimia</taxon>
        <taxon>Mermithida</taxon>
        <taxon>Mermithoidea</taxon>
        <taxon>Mermithidae</taxon>
        <taxon>Romanomermis</taxon>
    </lineage>
</organism>
<dbReference type="AlphaFoldDB" id="A0A915L2V9"/>
<protein>
    <submittedName>
        <fullName evidence="2">Transposase MuDR plant domain-containing protein</fullName>
    </submittedName>
</protein>
<keyword evidence="1" id="KW-1185">Reference proteome</keyword>
<name>A0A915L2V9_ROMCU</name>
<sequence length="95" mass="10645">MHDQNGQQYEQLVVHGLDTFACWAMVAEQQRTLKNRAAVGVDEVICKKRNCSWRIIHTAQVHRAYIKKARLKIGAIGKGANGIAHLKLAHMATNL</sequence>
<accession>A0A915L2V9</accession>
<evidence type="ECO:0000313" key="2">
    <source>
        <dbReference type="WBParaSite" id="nRc.2.0.1.t44827-RA"/>
    </source>
</evidence>
<dbReference type="Proteomes" id="UP000887565">
    <property type="component" value="Unplaced"/>
</dbReference>
<proteinExistence type="predicted"/>
<evidence type="ECO:0000313" key="1">
    <source>
        <dbReference type="Proteomes" id="UP000887565"/>
    </source>
</evidence>
<reference evidence="2" key="1">
    <citation type="submission" date="2022-11" db="UniProtKB">
        <authorList>
            <consortium name="WormBaseParasite"/>
        </authorList>
    </citation>
    <scope>IDENTIFICATION</scope>
</reference>
<dbReference type="WBParaSite" id="nRc.2.0.1.t44827-RA">
    <property type="protein sequence ID" value="nRc.2.0.1.t44827-RA"/>
    <property type="gene ID" value="nRc.2.0.1.g44827"/>
</dbReference>